<comment type="caution">
    <text evidence="2">The sequence shown here is derived from an EMBL/GenBank/DDBJ whole genome shotgun (WGS) entry which is preliminary data.</text>
</comment>
<gene>
    <name evidence="2" type="ORF">A2W41_03900</name>
</gene>
<keyword evidence="1" id="KW-0812">Transmembrane</keyword>
<dbReference type="AlphaFoldDB" id="A0A1G2G065"/>
<evidence type="ECO:0000313" key="2">
    <source>
        <dbReference type="EMBL" id="OGZ43382.1"/>
    </source>
</evidence>
<organism evidence="2 3">
    <name type="scientific">Candidatus Ryanbacteria bacterium RIFCSPHIGHO2_01_45_13</name>
    <dbReference type="NCBI Taxonomy" id="1802112"/>
    <lineage>
        <taxon>Bacteria</taxon>
        <taxon>Candidatus Ryaniibacteriota</taxon>
    </lineage>
</organism>
<dbReference type="EMBL" id="MHNI01000007">
    <property type="protein sequence ID" value="OGZ43382.1"/>
    <property type="molecule type" value="Genomic_DNA"/>
</dbReference>
<name>A0A1G2G065_9BACT</name>
<protein>
    <submittedName>
        <fullName evidence="2">Uncharacterized protein</fullName>
    </submittedName>
</protein>
<dbReference type="Proteomes" id="UP000176700">
    <property type="component" value="Unassembled WGS sequence"/>
</dbReference>
<keyword evidence="1" id="KW-1133">Transmembrane helix</keyword>
<accession>A0A1G2G065</accession>
<keyword evidence="1" id="KW-0472">Membrane</keyword>
<feature type="transmembrane region" description="Helical" evidence="1">
    <location>
        <begin position="7"/>
        <end position="25"/>
    </location>
</feature>
<reference evidence="2 3" key="1">
    <citation type="journal article" date="2016" name="Nat. Commun.">
        <title>Thousands of microbial genomes shed light on interconnected biogeochemical processes in an aquifer system.</title>
        <authorList>
            <person name="Anantharaman K."/>
            <person name="Brown C.T."/>
            <person name="Hug L.A."/>
            <person name="Sharon I."/>
            <person name="Castelle C.J."/>
            <person name="Probst A.J."/>
            <person name="Thomas B.C."/>
            <person name="Singh A."/>
            <person name="Wilkins M.J."/>
            <person name="Karaoz U."/>
            <person name="Brodie E.L."/>
            <person name="Williams K.H."/>
            <person name="Hubbard S.S."/>
            <person name="Banfield J.F."/>
        </authorList>
    </citation>
    <scope>NUCLEOTIDE SEQUENCE [LARGE SCALE GENOMIC DNA]</scope>
</reference>
<proteinExistence type="predicted"/>
<evidence type="ECO:0000313" key="3">
    <source>
        <dbReference type="Proteomes" id="UP000176700"/>
    </source>
</evidence>
<evidence type="ECO:0000256" key="1">
    <source>
        <dbReference type="SAM" id="Phobius"/>
    </source>
</evidence>
<sequence length="111" mass="12001">MTVNWKIWAPLGIIAVAILVMVGFYQSGIKPFQAPTAEEEMQPLVAVEKQQEQPIVVKPATGNVDDAVNAILVGISDDEAFFADAVKDAELIAADSQAISDFGQSYNENEF</sequence>